<dbReference type="Proteomes" id="UP000054485">
    <property type="component" value="Unassembled WGS sequence"/>
</dbReference>
<dbReference type="EMBL" id="KN835470">
    <property type="protein sequence ID" value="KIK37182.1"/>
    <property type="molecule type" value="Genomic_DNA"/>
</dbReference>
<dbReference type="AlphaFoldDB" id="A0A0D0ASF4"/>
<accession>A0A0D0ASF4</accession>
<dbReference type="HOGENOM" id="CLU_2887342_0_0_1"/>
<evidence type="ECO:0000313" key="2">
    <source>
        <dbReference type="Proteomes" id="UP000054485"/>
    </source>
</evidence>
<gene>
    <name evidence="1" type="ORF">CY34DRAFT_471392</name>
</gene>
<organism evidence="1 2">
    <name type="scientific">Suillus luteus UH-Slu-Lm8-n1</name>
    <dbReference type="NCBI Taxonomy" id="930992"/>
    <lineage>
        <taxon>Eukaryota</taxon>
        <taxon>Fungi</taxon>
        <taxon>Dikarya</taxon>
        <taxon>Basidiomycota</taxon>
        <taxon>Agaricomycotina</taxon>
        <taxon>Agaricomycetes</taxon>
        <taxon>Agaricomycetidae</taxon>
        <taxon>Boletales</taxon>
        <taxon>Suillineae</taxon>
        <taxon>Suillaceae</taxon>
        <taxon>Suillus</taxon>
    </lineage>
</organism>
<evidence type="ECO:0000313" key="1">
    <source>
        <dbReference type="EMBL" id="KIK37182.1"/>
    </source>
</evidence>
<reference evidence="1 2" key="1">
    <citation type="submission" date="2014-04" db="EMBL/GenBank/DDBJ databases">
        <authorList>
            <consortium name="DOE Joint Genome Institute"/>
            <person name="Kuo A."/>
            <person name="Ruytinx J."/>
            <person name="Rineau F."/>
            <person name="Colpaert J."/>
            <person name="Kohler A."/>
            <person name="Nagy L.G."/>
            <person name="Floudas D."/>
            <person name="Copeland A."/>
            <person name="Barry K.W."/>
            <person name="Cichocki N."/>
            <person name="Veneault-Fourrey C."/>
            <person name="LaButti K."/>
            <person name="Lindquist E.A."/>
            <person name="Lipzen A."/>
            <person name="Lundell T."/>
            <person name="Morin E."/>
            <person name="Murat C."/>
            <person name="Sun H."/>
            <person name="Tunlid A."/>
            <person name="Henrissat B."/>
            <person name="Grigoriev I.V."/>
            <person name="Hibbett D.S."/>
            <person name="Martin F."/>
            <person name="Nordberg H.P."/>
            <person name="Cantor M.N."/>
            <person name="Hua S.X."/>
        </authorList>
    </citation>
    <scope>NUCLEOTIDE SEQUENCE [LARGE SCALE GENOMIC DNA]</scope>
    <source>
        <strain evidence="1 2">UH-Slu-Lm8-n1</strain>
    </source>
</reference>
<name>A0A0D0ASF4_9AGAM</name>
<sequence>MSFQTGLNQPCSSSILSWIVAFKFQPMSCDHTVYLVSYSEFSSGRQSVTQRLIMVRCHKQLGI</sequence>
<dbReference type="InParanoid" id="A0A0D0ASF4"/>
<keyword evidence="2" id="KW-1185">Reference proteome</keyword>
<proteinExistence type="predicted"/>
<reference evidence="2" key="2">
    <citation type="submission" date="2015-01" db="EMBL/GenBank/DDBJ databases">
        <title>Evolutionary Origins and Diversification of the Mycorrhizal Mutualists.</title>
        <authorList>
            <consortium name="DOE Joint Genome Institute"/>
            <consortium name="Mycorrhizal Genomics Consortium"/>
            <person name="Kohler A."/>
            <person name="Kuo A."/>
            <person name="Nagy L.G."/>
            <person name="Floudas D."/>
            <person name="Copeland A."/>
            <person name="Barry K.W."/>
            <person name="Cichocki N."/>
            <person name="Veneault-Fourrey C."/>
            <person name="LaButti K."/>
            <person name="Lindquist E.A."/>
            <person name="Lipzen A."/>
            <person name="Lundell T."/>
            <person name="Morin E."/>
            <person name="Murat C."/>
            <person name="Riley R."/>
            <person name="Ohm R."/>
            <person name="Sun H."/>
            <person name="Tunlid A."/>
            <person name="Henrissat B."/>
            <person name="Grigoriev I.V."/>
            <person name="Hibbett D.S."/>
            <person name="Martin F."/>
        </authorList>
    </citation>
    <scope>NUCLEOTIDE SEQUENCE [LARGE SCALE GENOMIC DNA]</scope>
    <source>
        <strain evidence="2">UH-Slu-Lm8-n1</strain>
    </source>
</reference>
<protein>
    <submittedName>
        <fullName evidence="1">Uncharacterized protein</fullName>
    </submittedName>
</protein>